<dbReference type="InterPro" id="IPR020594">
    <property type="entry name" value="Ribosomal_bL9_bac/chp"/>
</dbReference>
<gene>
    <name evidence="6 9" type="primary">rpl9</name>
</gene>
<feature type="domain" description="Ribosomal protein L9" evidence="7">
    <location>
        <begin position="6"/>
        <end position="51"/>
    </location>
</feature>
<keyword evidence="9" id="KW-0150">Chloroplast</keyword>
<evidence type="ECO:0000256" key="1">
    <source>
        <dbReference type="ARBA" id="ARBA00010605"/>
    </source>
</evidence>
<evidence type="ECO:0000256" key="3">
    <source>
        <dbReference type="ARBA" id="ARBA00022884"/>
    </source>
</evidence>
<dbReference type="InterPro" id="IPR000244">
    <property type="entry name" value="Ribosomal_bL9"/>
</dbReference>
<evidence type="ECO:0000259" key="8">
    <source>
        <dbReference type="Pfam" id="PF03948"/>
    </source>
</evidence>
<dbReference type="InterPro" id="IPR036935">
    <property type="entry name" value="Ribosomal_bL9_N_sf"/>
</dbReference>
<dbReference type="InterPro" id="IPR009027">
    <property type="entry name" value="Ribosomal_bL9/RNase_H1_N"/>
</dbReference>
<dbReference type="GO" id="GO:1990904">
    <property type="term" value="C:ribonucleoprotein complex"/>
    <property type="evidence" value="ECO:0007669"/>
    <property type="project" value="UniProtKB-KW"/>
</dbReference>
<sequence length="154" mass="17813">MKRKLKVILLQDEFNKSKKGTIVDVSRGYAFNYLIPNKIAEIATPKKIKHIEMFKIIEKKEKEANAIAANMLKQKIDNLIKITIHKKQGKNHSIFGTITDKDINNWLEKNAQIKIQHKNIKLPSIKTIGIYNINFLITKEIFTSIKLYVVPTNI</sequence>
<evidence type="ECO:0000256" key="4">
    <source>
        <dbReference type="ARBA" id="ARBA00022980"/>
    </source>
</evidence>
<dbReference type="InterPro" id="IPR020069">
    <property type="entry name" value="Ribosomal_bL9_C"/>
</dbReference>
<dbReference type="SUPFAM" id="SSF55658">
    <property type="entry name" value="L9 N-domain-like"/>
    <property type="match status" value="1"/>
</dbReference>
<dbReference type="HAMAP" id="MF_00503">
    <property type="entry name" value="Ribosomal_bL9"/>
    <property type="match status" value="1"/>
</dbReference>
<evidence type="ECO:0000256" key="2">
    <source>
        <dbReference type="ARBA" id="ARBA00022730"/>
    </source>
</evidence>
<dbReference type="InterPro" id="IPR036791">
    <property type="entry name" value="Ribosomal_bL9_C_sf"/>
</dbReference>
<proteinExistence type="inferred from homology"/>
<keyword evidence="4 6" id="KW-0689">Ribosomal protein</keyword>
<dbReference type="GeneID" id="33353873"/>
<dbReference type="GO" id="GO:0006412">
    <property type="term" value="P:translation"/>
    <property type="evidence" value="ECO:0007669"/>
    <property type="project" value="UniProtKB-UniRule"/>
</dbReference>
<keyword evidence="2 6" id="KW-0699">rRNA-binding</keyword>
<evidence type="ECO:0000259" key="7">
    <source>
        <dbReference type="Pfam" id="PF01281"/>
    </source>
</evidence>
<evidence type="ECO:0000313" key="9">
    <source>
        <dbReference type="EMBL" id="ARW60919.1"/>
    </source>
</evidence>
<dbReference type="EMBL" id="MF101415">
    <property type="protein sequence ID" value="ARW60919.1"/>
    <property type="molecule type" value="Genomic_DNA"/>
</dbReference>
<dbReference type="PANTHER" id="PTHR21368">
    <property type="entry name" value="50S RIBOSOMAL PROTEIN L9"/>
    <property type="match status" value="1"/>
</dbReference>
<evidence type="ECO:0000256" key="5">
    <source>
        <dbReference type="ARBA" id="ARBA00023274"/>
    </source>
</evidence>
<comment type="subcellular location">
    <subcellularLocation>
        <location evidence="6">Plastid</location>
        <location evidence="6">Chloroplast</location>
    </subcellularLocation>
</comment>
<dbReference type="Gene3D" id="3.40.5.10">
    <property type="entry name" value="Ribosomal protein L9, N-terminal domain"/>
    <property type="match status" value="1"/>
</dbReference>
<dbReference type="GO" id="GO:0003735">
    <property type="term" value="F:structural constituent of ribosome"/>
    <property type="evidence" value="ECO:0007669"/>
    <property type="project" value="InterPro"/>
</dbReference>
<dbReference type="GO" id="GO:0005840">
    <property type="term" value="C:ribosome"/>
    <property type="evidence" value="ECO:0007669"/>
    <property type="project" value="UniProtKB-KW"/>
</dbReference>
<dbReference type="RefSeq" id="YP_009392357.1">
    <property type="nucleotide sequence ID" value="NC_035262.1"/>
</dbReference>
<dbReference type="NCBIfam" id="TIGR00158">
    <property type="entry name" value="L9"/>
    <property type="match status" value="1"/>
</dbReference>
<dbReference type="GO" id="GO:0019843">
    <property type="term" value="F:rRNA binding"/>
    <property type="evidence" value="ECO:0007669"/>
    <property type="project" value="UniProtKB-UniRule"/>
</dbReference>
<dbReference type="Pfam" id="PF03948">
    <property type="entry name" value="Ribosomal_L9_C"/>
    <property type="match status" value="1"/>
</dbReference>
<organism evidence="9">
    <name type="scientific">Osmundaria fimbriata</name>
    <name type="common">Red alga</name>
    <name type="synonym">Delesseria fimbriata</name>
    <dbReference type="NCBI Taxonomy" id="228265"/>
    <lineage>
        <taxon>Eukaryota</taxon>
        <taxon>Rhodophyta</taxon>
        <taxon>Florideophyceae</taxon>
        <taxon>Rhodymeniophycidae</taxon>
        <taxon>Ceramiales</taxon>
        <taxon>Rhodomelaceae</taxon>
        <taxon>Amansieae</taxon>
        <taxon>Osmundaria</taxon>
    </lineage>
</organism>
<comment type="function">
    <text evidence="6">Binds to the 23S rRNA.</text>
</comment>
<dbReference type="Pfam" id="PF01281">
    <property type="entry name" value="Ribosomal_L9_N"/>
    <property type="match status" value="1"/>
</dbReference>
<dbReference type="SUPFAM" id="SSF55653">
    <property type="entry name" value="Ribosomal protein L9 C-domain"/>
    <property type="match status" value="1"/>
</dbReference>
<dbReference type="GO" id="GO:0009507">
    <property type="term" value="C:chloroplast"/>
    <property type="evidence" value="ECO:0007669"/>
    <property type="project" value="UniProtKB-SubCell"/>
</dbReference>
<dbReference type="Gene3D" id="3.10.430.100">
    <property type="entry name" value="Ribosomal protein L9, C-terminal domain"/>
    <property type="match status" value="1"/>
</dbReference>
<reference evidence="9" key="1">
    <citation type="journal article" date="2017" name="J. Phycol.">
        <title>Analysis of chloroplast genomes and a supermatrix inform reclassification of the Rhodomelaceae (Rhodophyta).</title>
        <authorList>
            <person name="Diaz-Tapia P."/>
            <person name="Maggs C.A."/>
            <person name="West J.A."/>
            <person name="Verbruggen H."/>
        </authorList>
    </citation>
    <scope>NUCLEOTIDE SEQUENCE</scope>
    <source>
        <strain evidence="9">JW2841</strain>
    </source>
</reference>
<feature type="domain" description="Large ribosomal subunit protein bL9 C-terminal" evidence="8">
    <location>
        <begin position="68"/>
        <end position="150"/>
    </location>
</feature>
<comment type="similarity">
    <text evidence="1 6">Belongs to the bacterial ribosomal protein bL9 family.</text>
</comment>
<dbReference type="InterPro" id="IPR020070">
    <property type="entry name" value="Ribosomal_bL9_N"/>
</dbReference>
<evidence type="ECO:0000256" key="6">
    <source>
        <dbReference type="HAMAP-Rule" id="MF_00503"/>
    </source>
</evidence>
<dbReference type="AlphaFoldDB" id="A0A1Z1M4E7"/>
<accession>A0A1Z1M4E7</accession>
<keyword evidence="5 6" id="KW-0687">Ribonucleoprotein</keyword>
<keyword evidence="9" id="KW-0934">Plastid</keyword>
<geneLocation type="chloroplast" evidence="9"/>
<name>A0A1Z1M4E7_OSMFI</name>
<protein>
    <recommendedName>
        <fullName evidence="6">Large ribosomal subunit protein bL9c</fullName>
    </recommendedName>
</protein>
<keyword evidence="3 6" id="KW-0694">RNA-binding</keyword>